<sequence length="203" mass="20961">MIKQIALPIAVIAIAAGTTLGATGAFFSDTETSAANVFSAGTLALTVNTNGSLGTFDAFVPTDIADLMPGSTFDVSHEITVSSKAWAKLELVLTGVSTPENAAFIAAIDDSGFDLMNTTDNVAVSGTFTNVGGVITFKPTAPLEVGKTYRVVGDFCFGVWDSMSTICDGSSVNDDSQGASVDGAFTYEVTQYVNNENGEVNPL</sequence>
<evidence type="ECO:0000313" key="2">
    <source>
        <dbReference type="EMBL" id="OGG62184.1"/>
    </source>
</evidence>
<proteinExistence type="predicted"/>
<dbReference type="Pfam" id="PF12389">
    <property type="entry name" value="Peptidase_M73"/>
    <property type="match status" value="1"/>
</dbReference>
<protein>
    <recommendedName>
        <fullName evidence="4">SbsA Ig-like domain-containing protein</fullName>
    </recommendedName>
</protein>
<evidence type="ECO:0000313" key="3">
    <source>
        <dbReference type="Proteomes" id="UP000176511"/>
    </source>
</evidence>
<comment type="caution">
    <text evidence="2">The sequence shown here is derived from an EMBL/GenBank/DDBJ whole genome shotgun (WGS) entry which is preliminary data.</text>
</comment>
<keyword evidence="1" id="KW-0732">Signal</keyword>
<feature type="signal peptide" evidence="1">
    <location>
        <begin position="1"/>
        <end position="21"/>
    </location>
</feature>
<gene>
    <name evidence="2" type="ORF">A3C87_01170</name>
</gene>
<feature type="chain" id="PRO_5009523955" description="SbsA Ig-like domain-containing protein" evidence="1">
    <location>
        <begin position="22"/>
        <end position="203"/>
    </location>
</feature>
<dbReference type="EMBL" id="MFLE01000009">
    <property type="protein sequence ID" value="OGG62184.1"/>
    <property type="molecule type" value="Genomic_DNA"/>
</dbReference>
<name>A0A1F6DL93_9BACT</name>
<dbReference type="AlphaFoldDB" id="A0A1F6DL93"/>
<evidence type="ECO:0008006" key="4">
    <source>
        <dbReference type="Google" id="ProtNLM"/>
    </source>
</evidence>
<dbReference type="STRING" id="1798491.A3C87_01170"/>
<accession>A0A1F6DL93</accession>
<dbReference type="InterPro" id="IPR022121">
    <property type="entry name" value="Peptidase_M73_camelysin"/>
</dbReference>
<evidence type="ECO:0000256" key="1">
    <source>
        <dbReference type="SAM" id="SignalP"/>
    </source>
</evidence>
<dbReference type="Proteomes" id="UP000176511">
    <property type="component" value="Unassembled WGS sequence"/>
</dbReference>
<organism evidence="2 3">
    <name type="scientific">Candidatus Kaiserbacteria bacterium RIFCSPHIGHO2_02_FULL_49_34</name>
    <dbReference type="NCBI Taxonomy" id="1798491"/>
    <lineage>
        <taxon>Bacteria</taxon>
        <taxon>Candidatus Kaiseribacteriota</taxon>
    </lineage>
</organism>
<reference evidence="2 3" key="1">
    <citation type="journal article" date="2016" name="Nat. Commun.">
        <title>Thousands of microbial genomes shed light on interconnected biogeochemical processes in an aquifer system.</title>
        <authorList>
            <person name="Anantharaman K."/>
            <person name="Brown C.T."/>
            <person name="Hug L.A."/>
            <person name="Sharon I."/>
            <person name="Castelle C.J."/>
            <person name="Probst A.J."/>
            <person name="Thomas B.C."/>
            <person name="Singh A."/>
            <person name="Wilkins M.J."/>
            <person name="Karaoz U."/>
            <person name="Brodie E.L."/>
            <person name="Williams K.H."/>
            <person name="Hubbard S.S."/>
            <person name="Banfield J.F."/>
        </authorList>
    </citation>
    <scope>NUCLEOTIDE SEQUENCE [LARGE SCALE GENOMIC DNA]</scope>
</reference>